<accession>A0A5C3LRS8</accession>
<dbReference type="AlphaFoldDB" id="A0A5C3LRS8"/>
<keyword evidence="2" id="KW-1185">Reference proteome</keyword>
<dbReference type="EMBL" id="ML213621">
    <property type="protein sequence ID" value="TFK35505.1"/>
    <property type="molecule type" value="Genomic_DNA"/>
</dbReference>
<reference evidence="1 2" key="1">
    <citation type="journal article" date="2019" name="Nat. Ecol. Evol.">
        <title>Megaphylogeny resolves global patterns of mushroom evolution.</title>
        <authorList>
            <person name="Varga T."/>
            <person name="Krizsan K."/>
            <person name="Foldi C."/>
            <person name="Dima B."/>
            <person name="Sanchez-Garcia M."/>
            <person name="Sanchez-Ramirez S."/>
            <person name="Szollosi G.J."/>
            <person name="Szarkandi J.G."/>
            <person name="Papp V."/>
            <person name="Albert L."/>
            <person name="Andreopoulos W."/>
            <person name="Angelini C."/>
            <person name="Antonin V."/>
            <person name="Barry K.W."/>
            <person name="Bougher N.L."/>
            <person name="Buchanan P."/>
            <person name="Buyck B."/>
            <person name="Bense V."/>
            <person name="Catcheside P."/>
            <person name="Chovatia M."/>
            <person name="Cooper J."/>
            <person name="Damon W."/>
            <person name="Desjardin D."/>
            <person name="Finy P."/>
            <person name="Geml J."/>
            <person name="Haridas S."/>
            <person name="Hughes K."/>
            <person name="Justo A."/>
            <person name="Karasinski D."/>
            <person name="Kautmanova I."/>
            <person name="Kiss B."/>
            <person name="Kocsube S."/>
            <person name="Kotiranta H."/>
            <person name="LaButti K.M."/>
            <person name="Lechner B.E."/>
            <person name="Liimatainen K."/>
            <person name="Lipzen A."/>
            <person name="Lukacs Z."/>
            <person name="Mihaltcheva S."/>
            <person name="Morgado L.N."/>
            <person name="Niskanen T."/>
            <person name="Noordeloos M.E."/>
            <person name="Ohm R.A."/>
            <person name="Ortiz-Santana B."/>
            <person name="Ovrebo C."/>
            <person name="Racz N."/>
            <person name="Riley R."/>
            <person name="Savchenko A."/>
            <person name="Shiryaev A."/>
            <person name="Soop K."/>
            <person name="Spirin V."/>
            <person name="Szebenyi C."/>
            <person name="Tomsovsky M."/>
            <person name="Tulloss R.E."/>
            <person name="Uehling J."/>
            <person name="Grigoriev I.V."/>
            <person name="Vagvolgyi C."/>
            <person name="Papp T."/>
            <person name="Martin F.M."/>
            <person name="Miettinen O."/>
            <person name="Hibbett D.S."/>
            <person name="Nagy L.G."/>
        </authorList>
    </citation>
    <scope>NUCLEOTIDE SEQUENCE [LARGE SCALE GENOMIC DNA]</scope>
    <source>
        <strain evidence="1 2">CBS 166.37</strain>
    </source>
</reference>
<protein>
    <submittedName>
        <fullName evidence="1">Uncharacterized protein</fullName>
    </submittedName>
</protein>
<sequence length="136" mass="15372">MADMAIEIQHERIRAAEALAARDVTIQRLSDAYVSLLQKSELIERYECEWKRQNPGATTPTERAAVEYSVMAEHARDLQNTIVDMSHEMERLKATVSSPLQTIDASPNYEETPAKVYRRAAPITYIYALTTTGNNV</sequence>
<proteinExistence type="predicted"/>
<organism evidence="1 2">
    <name type="scientific">Crucibulum laeve</name>
    <dbReference type="NCBI Taxonomy" id="68775"/>
    <lineage>
        <taxon>Eukaryota</taxon>
        <taxon>Fungi</taxon>
        <taxon>Dikarya</taxon>
        <taxon>Basidiomycota</taxon>
        <taxon>Agaricomycotina</taxon>
        <taxon>Agaricomycetes</taxon>
        <taxon>Agaricomycetidae</taxon>
        <taxon>Agaricales</taxon>
        <taxon>Agaricineae</taxon>
        <taxon>Nidulariaceae</taxon>
        <taxon>Crucibulum</taxon>
    </lineage>
</organism>
<name>A0A5C3LRS8_9AGAR</name>
<evidence type="ECO:0000313" key="1">
    <source>
        <dbReference type="EMBL" id="TFK35505.1"/>
    </source>
</evidence>
<evidence type="ECO:0000313" key="2">
    <source>
        <dbReference type="Proteomes" id="UP000308652"/>
    </source>
</evidence>
<dbReference type="STRING" id="68775.A0A5C3LRS8"/>
<gene>
    <name evidence="1" type="ORF">BDQ12DRAFT_688247</name>
</gene>
<dbReference type="Proteomes" id="UP000308652">
    <property type="component" value="Unassembled WGS sequence"/>
</dbReference>